<protein>
    <recommendedName>
        <fullName evidence="5">Transmembrane protein</fullName>
    </recommendedName>
</protein>
<dbReference type="EMBL" id="RQTK01001890">
    <property type="protein sequence ID" value="RUS68983.1"/>
    <property type="molecule type" value="Genomic_DNA"/>
</dbReference>
<evidence type="ECO:0000256" key="2">
    <source>
        <dbReference type="SAM" id="Phobius"/>
    </source>
</evidence>
<feature type="compositionally biased region" description="Polar residues" evidence="1">
    <location>
        <begin position="80"/>
        <end position="114"/>
    </location>
</feature>
<feature type="compositionally biased region" description="Low complexity" evidence="1">
    <location>
        <begin position="62"/>
        <end position="71"/>
    </location>
</feature>
<comment type="caution">
    <text evidence="3">The sequence shown here is derived from an EMBL/GenBank/DDBJ whole genome shotgun (WGS) entry which is preliminary data.</text>
</comment>
<gene>
    <name evidence="3" type="ORF">EGW08_023253</name>
</gene>
<proteinExistence type="predicted"/>
<organism evidence="3 4">
    <name type="scientific">Elysia chlorotica</name>
    <name type="common">Eastern emerald elysia</name>
    <name type="synonym">Sea slug</name>
    <dbReference type="NCBI Taxonomy" id="188477"/>
    <lineage>
        <taxon>Eukaryota</taxon>
        <taxon>Metazoa</taxon>
        <taxon>Spiralia</taxon>
        <taxon>Lophotrochozoa</taxon>
        <taxon>Mollusca</taxon>
        <taxon>Gastropoda</taxon>
        <taxon>Heterobranchia</taxon>
        <taxon>Euthyneura</taxon>
        <taxon>Panpulmonata</taxon>
        <taxon>Sacoglossa</taxon>
        <taxon>Placobranchoidea</taxon>
        <taxon>Plakobranchidae</taxon>
        <taxon>Elysia</taxon>
    </lineage>
</organism>
<accession>A0A3S1B0M4</accession>
<feature type="non-terminal residue" evidence="3">
    <location>
        <position position="279"/>
    </location>
</feature>
<feature type="transmembrane region" description="Helical" evidence="2">
    <location>
        <begin position="218"/>
        <end position="240"/>
    </location>
</feature>
<keyword evidence="4" id="KW-1185">Reference proteome</keyword>
<feature type="compositionally biased region" description="Polar residues" evidence="1">
    <location>
        <begin position="28"/>
        <end position="41"/>
    </location>
</feature>
<keyword evidence="2" id="KW-0472">Membrane</keyword>
<keyword evidence="2" id="KW-0812">Transmembrane</keyword>
<evidence type="ECO:0000313" key="4">
    <source>
        <dbReference type="Proteomes" id="UP000271974"/>
    </source>
</evidence>
<dbReference type="Proteomes" id="UP000271974">
    <property type="component" value="Unassembled WGS sequence"/>
</dbReference>
<feature type="transmembrane region" description="Helical" evidence="2">
    <location>
        <begin position="261"/>
        <end position="278"/>
    </location>
</feature>
<evidence type="ECO:0000256" key="1">
    <source>
        <dbReference type="SAM" id="MobiDB-lite"/>
    </source>
</evidence>
<sequence>MDGQEHSTSGDMQAGAAYALINAIDPDTGTSVDPNALPTTDDNGHEPRSASAAPLQPTRLIPSSHLQPHSSSPDEHRSYPNPSMTMSPNPLGSDDGIQSSFGVSSLPQGTRGSVISSARAHADCGYGTFGDHQRKRLNPKGRSRRVVTFELSAEHEIRKERASSSDPNNGAIMKTVFNDEDIRVDDVCLLNKEDVDHMCDDASERVRFRPSGSHWRQILVATLLLCPIGGIASAIFAYKSKRYYDTGQKDMAKRMLRHSDFCLRCATMFGIIFWFLIFL</sequence>
<evidence type="ECO:0008006" key="5">
    <source>
        <dbReference type="Google" id="ProtNLM"/>
    </source>
</evidence>
<dbReference type="OrthoDB" id="10549133at2759"/>
<feature type="region of interest" description="Disordered" evidence="1">
    <location>
        <begin position="25"/>
        <end position="114"/>
    </location>
</feature>
<evidence type="ECO:0000313" key="3">
    <source>
        <dbReference type="EMBL" id="RUS68983.1"/>
    </source>
</evidence>
<reference evidence="3 4" key="1">
    <citation type="submission" date="2019-01" db="EMBL/GenBank/DDBJ databases">
        <title>A draft genome assembly of the solar-powered sea slug Elysia chlorotica.</title>
        <authorList>
            <person name="Cai H."/>
            <person name="Li Q."/>
            <person name="Fang X."/>
            <person name="Li J."/>
            <person name="Curtis N.E."/>
            <person name="Altenburger A."/>
            <person name="Shibata T."/>
            <person name="Feng M."/>
            <person name="Maeda T."/>
            <person name="Schwartz J.A."/>
            <person name="Shigenobu S."/>
            <person name="Lundholm N."/>
            <person name="Nishiyama T."/>
            <person name="Yang H."/>
            <person name="Hasebe M."/>
            <person name="Li S."/>
            <person name="Pierce S.K."/>
            <person name="Wang J."/>
        </authorList>
    </citation>
    <scope>NUCLEOTIDE SEQUENCE [LARGE SCALE GENOMIC DNA]</scope>
    <source>
        <strain evidence="3">EC2010</strain>
        <tissue evidence="3">Whole organism of an adult</tissue>
    </source>
</reference>
<dbReference type="AlphaFoldDB" id="A0A3S1B0M4"/>
<name>A0A3S1B0M4_ELYCH</name>
<keyword evidence="2" id="KW-1133">Transmembrane helix</keyword>